<feature type="compositionally biased region" description="Basic and acidic residues" evidence="1">
    <location>
        <begin position="410"/>
        <end position="423"/>
    </location>
</feature>
<feature type="compositionally biased region" description="Basic and acidic residues" evidence="1">
    <location>
        <begin position="10"/>
        <end position="19"/>
    </location>
</feature>
<feature type="compositionally biased region" description="Acidic residues" evidence="1">
    <location>
        <begin position="580"/>
        <end position="592"/>
    </location>
</feature>
<dbReference type="Proteomes" id="UP000066284">
    <property type="component" value="Chromosome 1"/>
</dbReference>
<dbReference type="Gene3D" id="1.25.40.10">
    <property type="entry name" value="Tetratricopeptide repeat domain"/>
    <property type="match status" value="1"/>
</dbReference>
<dbReference type="KEGG" id="nio:NITINOP_0216"/>
<keyword evidence="3" id="KW-1185">Reference proteome</keyword>
<reference evidence="3" key="1">
    <citation type="submission" date="2015-09" db="EMBL/GenBank/DDBJ databases">
        <authorList>
            <person name="Daims H."/>
        </authorList>
    </citation>
    <scope>NUCLEOTIDE SEQUENCE [LARGE SCALE GENOMIC DNA]</scope>
</reference>
<feature type="compositionally biased region" description="Polar residues" evidence="1">
    <location>
        <begin position="276"/>
        <end position="287"/>
    </location>
</feature>
<dbReference type="STRING" id="1715989.NITINOP_0216"/>
<organism evidence="2 3">
    <name type="scientific">Candidatus Nitrospira inopinata</name>
    <dbReference type="NCBI Taxonomy" id="1715989"/>
    <lineage>
        <taxon>Bacteria</taxon>
        <taxon>Pseudomonadati</taxon>
        <taxon>Nitrospirota</taxon>
        <taxon>Nitrospiria</taxon>
        <taxon>Nitrospirales</taxon>
        <taxon>Nitrospiraceae</taxon>
        <taxon>Nitrospira</taxon>
    </lineage>
</organism>
<dbReference type="EMBL" id="LN885086">
    <property type="protein sequence ID" value="CUQ65192.1"/>
    <property type="molecule type" value="Genomic_DNA"/>
</dbReference>
<feature type="region of interest" description="Disordered" evidence="1">
    <location>
        <begin position="254"/>
        <end position="770"/>
    </location>
</feature>
<accession>A0A0S4KPS8</accession>
<dbReference type="InterPro" id="IPR011990">
    <property type="entry name" value="TPR-like_helical_dom_sf"/>
</dbReference>
<feature type="region of interest" description="Disordered" evidence="1">
    <location>
        <begin position="1"/>
        <end position="26"/>
    </location>
</feature>
<feature type="compositionally biased region" description="Low complexity" evidence="1">
    <location>
        <begin position="570"/>
        <end position="579"/>
    </location>
</feature>
<feature type="compositionally biased region" description="Low complexity" evidence="1">
    <location>
        <begin position="381"/>
        <end position="396"/>
    </location>
</feature>
<dbReference type="SUPFAM" id="SSF48452">
    <property type="entry name" value="TPR-like"/>
    <property type="match status" value="1"/>
</dbReference>
<evidence type="ECO:0008006" key="4">
    <source>
        <dbReference type="Google" id="ProtNLM"/>
    </source>
</evidence>
<name>A0A0S4KPS8_9BACT</name>
<evidence type="ECO:0000313" key="3">
    <source>
        <dbReference type="Proteomes" id="UP000066284"/>
    </source>
</evidence>
<feature type="compositionally biased region" description="Polar residues" evidence="1">
    <location>
        <begin position="356"/>
        <end position="371"/>
    </location>
</feature>
<proteinExistence type="predicted"/>
<feature type="region of interest" description="Disordered" evidence="1">
    <location>
        <begin position="196"/>
        <end position="239"/>
    </location>
</feature>
<evidence type="ECO:0000256" key="1">
    <source>
        <dbReference type="SAM" id="MobiDB-lite"/>
    </source>
</evidence>
<feature type="compositionally biased region" description="Polar residues" evidence="1">
    <location>
        <begin position="300"/>
        <end position="319"/>
    </location>
</feature>
<evidence type="ECO:0000313" key="2">
    <source>
        <dbReference type="EMBL" id="CUQ65192.1"/>
    </source>
</evidence>
<feature type="compositionally biased region" description="Basic and acidic residues" evidence="1">
    <location>
        <begin position="742"/>
        <end position="764"/>
    </location>
</feature>
<dbReference type="RefSeq" id="WP_162264677.1">
    <property type="nucleotide sequence ID" value="NZ_LN885086.1"/>
</dbReference>
<protein>
    <recommendedName>
        <fullName evidence="4">Tetratricopeptide repeat protein</fullName>
    </recommendedName>
</protein>
<gene>
    <name evidence="2" type="ORF">NITINOP_0216</name>
</gene>
<dbReference type="Pfam" id="PF14559">
    <property type="entry name" value="TPR_19"/>
    <property type="match status" value="1"/>
</dbReference>
<sequence length="1331" mass="142422">MPPNKKRTVKEKDKTETGRVRGLKQAGSGYGRKTALLEEAITQMNAGKYGRASASLKELLAMDPHNMEARRLFATLHLRLGSLIPAKQAFDSLIDEAFARQDYWLAESLLREYLAAGPRCVPYLEKLGSIYQDKGQILDAVAEYAKAIDILIEDPDLEDPPHAARLYQQIRSLAPASPPAIRLNRYFDPQTGELIARPGDVSTHDSSPSDDDFAGDVIGPDDVAVSGETADDGGEIVGDRAIDDGLRDAIRQQEPPAETNGAETNGAEWLLDSSPGERQSTVESESNGHAVEAAFDSESPKSSSLDGDATTDTAAQWSSDEPAGDALTAPSGTAVSVPDVTVNGQGEVSCEPVSDVSDQSADSTLALSTDVNRAAEPGTPPSALSSALSNDDLSPSMVEETALDALSGRTTEEPTRPCEHPSGPDDCQTDPTTSVGREQVGEADCHAVGMPDTVPESSPPDPIEERPATGVASPEADESYAIEQPLGFSIHSEADAPASMVEEEGLSNESNEADGASWQDETIRVTSEEAPVPWDQVPDATIEIPEAQRDAGSVELAVAERIDSSEAPGDSVAAASSVADDPEPVLEPEIADTGETPPFAILSSSSLSEESEERREEVEEQSCAIPDAPVTDSGAKETDTNKPVFDVFDEDVIDERASTAAAPIEVPMPPEEEAATSNTADETDQPVLAETSVEVEESRDRLEAEEFEETVASPLASEAVPEPPLYSATEGPATRDLNDEEAAGKPADDVAWESPREPSSRAEETAASWGPIRLADEPPVRSSIETISSTGRIRPRLPADDQERNTFTSTASAAVDVLFETAGESQSRKADVSSPTKRLRTKRPGFPSRVGVQVSEWLRSCVSTTNAMVLSLVALISLACVAVVLGIVAVGLTWVAMEEAPSPLYQRLTAAPPRTLSDPHTNGYLLLLGFDAPAGQDPIQTGLRLHAERQGANNRARACLGGQDGLPPTDHGHASARVLSGWIRGRDPVGALKANRGLLNGWAGEGEAMLGRYRQWQRLSFEDWGFGLAVAPPCDSITFAHHLYIAEGFLQQTDVGIERLEADMEAWRIVLAQAKTLAIKALAIQAVRDDATVASGLLADPDFDAKHVGRLSHLLRPLNQAELSIRWPMHGELAWAAASYDAQLKAETEEAHSFYATLVSWFPLPKQRRLNGYAAYYDASYKAVNEGRHRGFPKRSEFSRSPAETMTDVLANPIENIIGLDPLPAWDGYHGMAVDAEAHLRLASLQAWIRRGGADAELFSRIAKAGQDFYDPYTGLPMLVNLSKGVLYSVGRDGKDQDGDPEYDVVVAIPASRVSALTSASAKPSMTPKPD</sequence>